<dbReference type="PANTHER" id="PTHR43015:SF1">
    <property type="entry name" value="D-RIBITOL-5-PHOSPHATE CYTIDYLYLTRANSFERASE"/>
    <property type="match status" value="1"/>
</dbReference>
<evidence type="ECO:0000256" key="9">
    <source>
        <dbReference type="ARBA" id="ARBA00022695"/>
    </source>
</evidence>
<evidence type="ECO:0000256" key="12">
    <source>
        <dbReference type="ARBA" id="ARBA00045509"/>
    </source>
</evidence>
<dbReference type="GO" id="GO:0035269">
    <property type="term" value="P:protein O-linked glycosylation via mannose"/>
    <property type="evidence" value="ECO:0007669"/>
    <property type="project" value="TreeGrafter"/>
</dbReference>
<dbReference type="Pfam" id="PF18706">
    <property type="entry name" value="ISPD_C"/>
    <property type="match status" value="1"/>
</dbReference>
<comment type="subunit">
    <text evidence="4">Homodimer.</text>
</comment>
<accession>A0AAV6G9Z8</accession>
<dbReference type="GO" id="GO:0047349">
    <property type="term" value="F:D-ribitol-5-phosphate cytidylyltransferase activity"/>
    <property type="evidence" value="ECO:0007669"/>
    <property type="project" value="UniProtKB-EC"/>
</dbReference>
<reference evidence="17" key="1">
    <citation type="submission" date="2020-10" db="EMBL/GenBank/DDBJ databases">
        <title>Chromosome-scale genome assembly of the Allis shad, Alosa alosa.</title>
        <authorList>
            <person name="Margot Z."/>
            <person name="Christophe K."/>
            <person name="Cabau C."/>
            <person name="Louis A."/>
            <person name="Berthelot C."/>
            <person name="Parey E."/>
            <person name="Roest Crollius H."/>
            <person name="Montfort J."/>
            <person name="Robinson-Rechavi M."/>
            <person name="Bucao C."/>
            <person name="Bouchez O."/>
            <person name="Gislard M."/>
            <person name="Lluch J."/>
            <person name="Milhes M."/>
            <person name="Lampietro C."/>
            <person name="Lopez Roques C."/>
            <person name="Donnadieu C."/>
            <person name="Braasch I."/>
            <person name="Desvignes T."/>
            <person name="Postlethwait J."/>
            <person name="Bobe J."/>
            <person name="Guiguen Y."/>
        </authorList>
    </citation>
    <scope>NUCLEOTIDE SEQUENCE</scope>
    <source>
        <strain evidence="17">M-15738</strain>
        <tissue evidence="17">Blood</tissue>
    </source>
</reference>
<dbReference type="GO" id="GO:0005829">
    <property type="term" value="C:cytosol"/>
    <property type="evidence" value="ECO:0007669"/>
    <property type="project" value="UniProtKB-SubCell"/>
</dbReference>
<feature type="domain" description="D-ribitol-5-phosphate cytidylyltransferase C-terminal" evidence="16">
    <location>
        <begin position="274"/>
        <end position="412"/>
    </location>
</feature>
<evidence type="ECO:0000256" key="6">
    <source>
        <dbReference type="ARBA" id="ARBA00015848"/>
    </source>
</evidence>
<evidence type="ECO:0000259" key="16">
    <source>
        <dbReference type="Pfam" id="PF18706"/>
    </source>
</evidence>
<dbReference type="EMBL" id="JADWDJ010000013">
    <property type="protein sequence ID" value="KAG5271953.1"/>
    <property type="molecule type" value="Genomic_DNA"/>
</dbReference>
<keyword evidence="7" id="KW-0963">Cytoplasm</keyword>
<dbReference type="Gene3D" id="3.90.550.10">
    <property type="entry name" value="Spore Coat Polysaccharide Biosynthesis Protein SpsA, Chain A"/>
    <property type="match status" value="1"/>
</dbReference>
<proteinExistence type="inferred from homology"/>
<evidence type="ECO:0000256" key="13">
    <source>
        <dbReference type="ARBA" id="ARBA00048797"/>
    </source>
</evidence>
<dbReference type="InterPro" id="IPR034683">
    <property type="entry name" value="IspD/TarI"/>
</dbReference>
<dbReference type="PROSITE" id="PS01295">
    <property type="entry name" value="ISPD"/>
    <property type="match status" value="1"/>
</dbReference>
<protein>
    <recommendedName>
        <fullName evidence="6">D-ribitol-5-phosphate cytidylyltransferase</fullName>
        <ecNumber evidence="5">2.7.7.40</ecNumber>
    </recommendedName>
    <alternativeName>
        <fullName evidence="10">2-C-methyl-D-erythritol 4-phosphate cytidylyltransferase-like protein</fullName>
    </alternativeName>
    <alternativeName>
        <fullName evidence="11">Isoprenoid synthase domain-containing protein</fullName>
    </alternativeName>
</protein>
<evidence type="ECO:0000256" key="1">
    <source>
        <dbReference type="ARBA" id="ARBA00004514"/>
    </source>
</evidence>
<evidence type="ECO:0000313" key="18">
    <source>
        <dbReference type="Proteomes" id="UP000823561"/>
    </source>
</evidence>
<organism evidence="17 18">
    <name type="scientific">Alosa alosa</name>
    <name type="common">allis shad</name>
    <dbReference type="NCBI Taxonomy" id="278164"/>
    <lineage>
        <taxon>Eukaryota</taxon>
        <taxon>Metazoa</taxon>
        <taxon>Chordata</taxon>
        <taxon>Craniata</taxon>
        <taxon>Vertebrata</taxon>
        <taxon>Euteleostomi</taxon>
        <taxon>Actinopterygii</taxon>
        <taxon>Neopterygii</taxon>
        <taxon>Teleostei</taxon>
        <taxon>Clupei</taxon>
        <taxon>Clupeiformes</taxon>
        <taxon>Clupeoidei</taxon>
        <taxon>Clupeidae</taxon>
        <taxon>Alosa</taxon>
    </lineage>
</organism>
<comment type="function">
    <text evidence="12">Cytidylyltransferase required for protein O-linked mannosylation. Catalyzes the formation of CDP-ribitol nucleotide sugar from D-ribitol 5-phosphate. CDP-ribitol is a substrate of FKTN during the biosynthesis of the phosphorylated O-mannosyl trisaccharide (N-acetylgalactosamine-beta-3-N-acetylglucosamine-beta-4-(phosphate-6-)mannose), a carbohydrate structure present in alpha-dystroglycan (DAG1), which is required for binding laminin G-like domain-containing extracellular proteins with high affinity. Shows activity toward other pentose phosphate sugars and mediates formation of CDP-ribulose or CDP-ribose using CTP and ribulose-5-phosphate or ribose-5-phosphate, respectively. Not involved in dolichol production.</text>
</comment>
<evidence type="ECO:0000256" key="7">
    <source>
        <dbReference type="ARBA" id="ARBA00022490"/>
    </source>
</evidence>
<evidence type="ECO:0000256" key="3">
    <source>
        <dbReference type="ARBA" id="ARBA00009789"/>
    </source>
</evidence>
<dbReference type="InterPro" id="IPR018294">
    <property type="entry name" value="ISPD_synthase_CS"/>
</dbReference>
<name>A0AAV6G9Z8_9TELE</name>
<comment type="pathway">
    <text evidence="2">Protein modification; protein glycosylation.</text>
</comment>
<dbReference type="PANTHER" id="PTHR43015">
    <property type="entry name" value="D-RIBITOL-5-PHOSPHATE CYTIDYLYLTRANSFERASE"/>
    <property type="match status" value="1"/>
</dbReference>
<dbReference type="CDD" id="cd02516">
    <property type="entry name" value="CDP-ME_synthetase"/>
    <property type="match status" value="1"/>
</dbReference>
<evidence type="ECO:0000256" key="5">
    <source>
        <dbReference type="ARBA" id="ARBA00012488"/>
    </source>
</evidence>
<comment type="catalytic activity">
    <reaction evidence="14">
        <text>D-ribose 5-phosphate + CTP + H(+) = CDP-D-ribose + diphosphate</text>
        <dbReference type="Rhea" id="RHEA:53872"/>
        <dbReference type="ChEBI" id="CHEBI:15378"/>
        <dbReference type="ChEBI" id="CHEBI:33019"/>
        <dbReference type="ChEBI" id="CHEBI:37563"/>
        <dbReference type="ChEBI" id="CHEBI:78346"/>
        <dbReference type="ChEBI" id="CHEBI:137525"/>
    </reaction>
</comment>
<comment type="subcellular location">
    <subcellularLocation>
        <location evidence="1">Cytoplasm</location>
        <location evidence="1">Cytosol</location>
    </subcellularLocation>
</comment>
<keyword evidence="18" id="KW-1185">Reference proteome</keyword>
<evidence type="ECO:0000313" key="17">
    <source>
        <dbReference type="EMBL" id="KAG5271953.1"/>
    </source>
</evidence>
<dbReference type="EC" id="2.7.7.40" evidence="5"/>
<sequence length="434" mass="48384">MEEHETCSERTVERQRDATNEDCLSELTKGRCPVNFPVAVVLPAAGSGERTGLSTPKQFCKILGRPLISYTIHAFERVFWIDSIVVVVAKESHDLMTDIIQKYNHTKVKIVEGGSTRHRSIFNGLLAFSEQGFGPKLQKPKVVIIHDAVRPFLEEDFLLKITLAANKQGASGAVRPLVSTVVAATTGGYLDHSLERARYRASEMPQGFIYDIIYQAYQHCSEAEFKFGTECLELALQHCGTSAVLIEGPSSLWKVTHKQDLASAEAVIKESLSQSACIITGECTETQNLSTWMKNGLMAEGMWVDAIPNIEQGMTLSTNRNLIKLSVNSPKSVEIEEFMKMCEETKDVLYPFVILWVYLNVSGQASFSQENDEASAIMTLAEDAQKRNIFLYCVRLSYSKDSTECERTMNKLCQITVALIRDRSAAFSGQMLYA</sequence>
<dbReference type="GO" id="GO:0008299">
    <property type="term" value="P:isoprenoid biosynthetic process"/>
    <property type="evidence" value="ECO:0007669"/>
    <property type="project" value="InterPro"/>
</dbReference>
<dbReference type="InterPro" id="IPR029044">
    <property type="entry name" value="Nucleotide-diphossugar_trans"/>
</dbReference>
<keyword evidence="9" id="KW-0548">Nucleotidyltransferase</keyword>
<dbReference type="FunFam" id="3.90.550.10:FF:000080">
    <property type="entry name" value="D-ribitol-5-phosphate cytidylyltransferase isoform X1"/>
    <property type="match status" value="1"/>
</dbReference>
<evidence type="ECO:0000256" key="10">
    <source>
        <dbReference type="ARBA" id="ARBA00031950"/>
    </source>
</evidence>
<comment type="caution">
    <text evidence="17">The sequence shown here is derived from an EMBL/GenBank/DDBJ whole genome shotgun (WGS) entry which is preliminary data.</text>
</comment>
<evidence type="ECO:0000256" key="2">
    <source>
        <dbReference type="ARBA" id="ARBA00004922"/>
    </source>
</evidence>
<dbReference type="AlphaFoldDB" id="A0AAV6G9Z8"/>
<gene>
    <name evidence="17" type="ORF">AALO_G00186070</name>
</gene>
<evidence type="ECO:0000256" key="4">
    <source>
        <dbReference type="ARBA" id="ARBA00011738"/>
    </source>
</evidence>
<dbReference type="SUPFAM" id="SSF53448">
    <property type="entry name" value="Nucleotide-diphospho-sugar transferases"/>
    <property type="match status" value="1"/>
</dbReference>
<comment type="catalytic activity">
    <reaction evidence="13">
        <text>D-ribulose 5-phosphate + CTP + H(+) = CDP-D-ribulose + diphosphate</text>
        <dbReference type="Rhea" id="RHEA:53612"/>
        <dbReference type="ChEBI" id="CHEBI:15378"/>
        <dbReference type="ChEBI" id="CHEBI:33019"/>
        <dbReference type="ChEBI" id="CHEBI:37563"/>
        <dbReference type="ChEBI" id="CHEBI:58121"/>
        <dbReference type="ChEBI" id="CHEBI:137524"/>
    </reaction>
</comment>
<evidence type="ECO:0000256" key="15">
    <source>
        <dbReference type="ARBA" id="ARBA00049484"/>
    </source>
</evidence>
<evidence type="ECO:0000256" key="8">
    <source>
        <dbReference type="ARBA" id="ARBA00022679"/>
    </source>
</evidence>
<dbReference type="Proteomes" id="UP000823561">
    <property type="component" value="Chromosome 13"/>
</dbReference>
<keyword evidence="8" id="KW-0808">Transferase</keyword>
<evidence type="ECO:0000256" key="14">
    <source>
        <dbReference type="ARBA" id="ARBA00048814"/>
    </source>
</evidence>
<evidence type="ECO:0000256" key="11">
    <source>
        <dbReference type="ARBA" id="ARBA00032606"/>
    </source>
</evidence>
<comment type="similarity">
    <text evidence="3">Belongs to the IspD/TarI cytidylyltransferase family. IspD subfamily.</text>
</comment>
<dbReference type="InterPro" id="IPR040635">
    <property type="entry name" value="ISPD_C"/>
</dbReference>
<comment type="catalytic activity">
    <reaction evidence="15">
        <text>D-ribitol 5-phosphate + CTP + H(+) = CDP-L-ribitol + diphosphate</text>
        <dbReference type="Rhea" id="RHEA:12456"/>
        <dbReference type="ChEBI" id="CHEBI:15378"/>
        <dbReference type="ChEBI" id="CHEBI:33019"/>
        <dbReference type="ChEBI" id="CHEBI:37563"/>
        <dbReference type="ChEBI" id="CHEBI:57608"/>
        <dbReference type="ChEBI" id="CHEBI:57695"/>
        <dbReference type="EC" id="2.7.7.40"/>
    </reaction>
</comment>
<dbReference type="Pfam" id="PF01128">
    <property type="entry name" value="IspD"/>
    <property type="match status" value="1"/>
</dbReference>